<organism evidence="3 4">
    <name type="scientific">Marchantia polymorpha subsp. ruderalis</name>
    <dbReference type="NCBI Taxonomy" id="1480154"/>
    <lineage>
        <taxon>Eukaryota</taxon>
        <taxon>Viridiplantae</taxon>
        <taxon>Streptophyta</taxon>
        <taxon>Embryophyta</taxon>
        <taxon>Marchantiophyta</taxon>
        <taxon>Marchantiopsida</taxon>
        <taxon>Marchantiidae</taxon>
        <taxon>Marchantiales</taxon>
        <taxon>Marchantiaceae</taxon>
        <taxon>Marchantia</taxon>
    </lineage>
</organism>
<evidence type="ECO:0000313" key="4">
    <source>
        <dbReference type="Proteomes" id="UP000077202"/>
    </source>
</evidence>
<accession>A0A176VI65</accession>
<feature type="transmembrane region" description="Helical" evidence="1">
    <location>
        <begin position="363"/>
        <end position="381"/>
    </location>
</feature>
<evidence type="ECO:0000256" key="1">
    <source>
        <dbReference type="SAM" id="Phobius"/>
    </source>
</evidence>
<keyword evidence="1" id="KW-0472">Membrane</keyword>
<dbReference type="Proteomes" id="UP000077202">
    <property type="component" value="Unassembled WGS sequence"/>
</dbReference>
<dbReference type="AlphaFoldDB" id="A0A176VI65"/>
<evidence type="ECO:0000313" key="3">
    <source>
        <dbReference type="EMBL" id="OAE20093.1"/>
    </source>
</evidence>
<name>A0A176VI65_MARPO</name>
<sequence length="387" mass="42235">MSAVCSAPMRGYRVNGVMVFSRPSGHSGAYVPINCGQCFSCSISRPSHMAVRMSLESLFHDATAFVTPTYSPECLPERGDLVESHLRSFIYNVRQKLRRDPSMNVGGSSKVRYCYGAEYGERFGRPHSHWLLFGFWPADAKPYGKDGLFESEFLSACWMHRGQVLFGSADAGSFEYTARYSLKANSQDAEGLWVADPLSGEAFQLRKPFARYSTHPGIGAEWFSRYGESLRVGSDYVVVGGQKRGVPRYFMDKLKAVNPVLAEAMLAHRVSAASLPYAKWNSTAARLAVREACLKAKMGGAHQAAKGGVLPLALAFAARFCGADGGCSAGFEGCSMNGASFGLLLVVLVAAFCWALTVFVARLVFLAACFFLLVVAYWPLFESRGLL</sequence>
<gene>
    <name evidence="3" type="ORF">AXG93_92s1000</name>
</gene>
<keyword evidence="1" id="KW-1133">Transmembrane helix</keyword>
<dbReference type="InterPro" id="IPR056906">
    <property type="entry name" value="ORF2/G2P_dom"/>
</dbReference>
<comment type="caution">
    <text evidence="3">The sequence shown here is derived from an EMBL/GenBank/DDBJ whole genome shotgun (WGS) entry which is preliminary data.</text>
</comment>
<proteinExistence type="predicted"/>
<keyword evidence="1" id="KW-0812">Transmembrane</keyword>
<keyword evidence="4" id="KW-1185">Reference proteome</keyword>
<dbReference type="EMBL" id="LVLJ01003685">
    <property type="protein sequence ID" value="OAE20093.1"/>
    <property type="molecule type" value="Genomic_DNA"/>
</dbReference>
<feature type="transmembrane region" description="Helical" evidence="1">
    <location>
        <begin position="338"/>
        <end position="356"/>
    </location>
</feature>
<feature type="domain" description="Replication-associated protein ORF2/G2P" evidence="2">
    <location>
        <begin position="64"/>
        <end position="184"/>
    </location>
</feature>
<dbReference type="Pfam" id="PF23343">
    <property type="entry name" value="REP_ORF2-G2P"/>
    <property type="match status" value="1"/>
</dbReference>
<evidence type="ECO:0000259" key="2">
    <source>
        <dbReference type="Pfam" id="PF23343"/>
    </source>
</evidence>
<reference evidence="3" key="1">
    <citation type="submission" date="2016-03" db="EMBL/GenBank/DDBJ databases">
        <title>Mechanisms controlling the formation of the plant cell surface in tip-growing cells are functionally conserved among land plants.</title>
        <authorList>
            <person name="Honkanen S."/>
            <person name="Jones V.A."/>
            <person name="Morieri G."/>
            <person name="Champion C."/>
            <person name="Hetherington A.J."/>
            <person name="Kelly S."/>
            <person name="Saint-Marcoux D."/>
            <person name="Proust H."/>
            <person name="Prescott H."/>
            <person name="Dolan L."/>
        </authorList>
    </citation>
    <scope>NUCLEOTIDE SEQUENCE [LARGE SCALE GENOMIC DNA]</scope>
    <source>
        <tissue evidence="3">Whole gametophyte</tissue>
    </source>
</reference>
<protein>
    <recommendedName>
        <fullName evidence="2">Replication-associated protein ORF2/G2P domain-containing protein</fullName>
    </recommendedName>
</protein>